<evidence type="ECO:0000313" key="2">
    <source>
        <dbReference type="Proteomes" id="UP001189429"/>
    </source>
</evidence>
<evidence type="ECO:0000313" key="1">
    <source>
        <dbReference type="EMBL" id="CAK0893320.1"/>
    </source>
</evidence>
<name>A0ABN9X6H7_9DINO</name>
<organism evidence="1 2">
    <name type="scientific">Prorocentrum cordatum</name>
    <dbReference type="NCBI Taxonomy" id="2364126"/>
    <lineage>
        <taxon>Eukaryota</taxon>
        <taxon>Sar</taxon>
        <taxon>Alveolata</taxon>
        <taxon>Dinophyceae</taxon>
        <taxon>Prorocentrales</taxon>
        <taxon>Prorocentraceae</taxon>
        <taxon>Prorocentrum</taxon>
    </lineage>
</organism>
<protein>
    <submittedName>
        <fullName evidence="1">Uncharacterized protein</fullName>
    </submittedName>
</protein>
<keyword evidence="2" id="KW-1185">Reference proteome</keyword>
<proteinExistence type="predicted"/>
<accession>A0ABN9X6H7</accession>
<dbReference type="Proteomes" id="UP001189429">
    <property type="component" value="Unassembled WGS sequence"/>
</dbReference>
<sequence length="334" mass="34468">AADQFRPCSPVRCQLVGAVMDYSRDPDGPLVDWAAGGGAHGDKASNPARRTFPDGRGSSVVVLLDVLASICSGNRGSPPALQLVWEFLGAGFGARCACKTSADQDLASFLGAPRGGAKGEPLAVRILDFVDTLMTVPLCADGQPFSAAEIPDLGSPGNVAYVVRNVFGFGGRANPLVHSRFGSFAARSARAIWAAVGVNLRACTGGPSVVARGSTAECAVTLDVILTWWLVPGIPFSRSEGECACAPLPASSREVSLRHAWVGISCAVGTKCIMMGLPPEFVDVSVEMLGPLRNAGRMAQVVPAAALFVSSLSSAYPGSQRAQEREAAASPPGT</sequence>
<feature type="non-terminal residue" evidence="1">
    <location>
        <position position="334"/>
    </location>
</feature>
<dbReference type="EMBL" id="CAUYUJ010019732">
    <property type="protein sequence ID" value="CAK0893320.1"/>
    <property type="molecule type" value="Genomic_DNA"/>
</dbReference>
<reference evidence="1" key="1">
    <citation type="submission" date="2023-10" db="EMBL/GenBank/DDBJ databases">
        <authorList>
            <person name="Chen Y."/>
            <person name="Shah S."/>
            <person name="Dougan E. K."/>
            <person name="Thang M."/>
            <person name="Chan C."/>
        </authorList>
    </citation>
    <scope>NUCLEOTIDE SEQUENCE [LARGE SCALE GENOMIC DNA]</scope>
</reference>
<comment type="caution">
    <text evidence="1">The sequence shown here is derived from an EMBL/GenBank/DDBJ whole genome shotgun (WGS) entry which is preliminary data.</text>
</comment>
<feature type="non-terminal residue" evidence="1">
    <location>
        <position position="1"/>
    </location>
</feature>
<gene>
    <name evidence="1" type="ORF">PCOR1329_LOCUS72687</name>
</gene>